<protein>
    <recommendedName>
        <fullName evidence="4">Integral membrane protein</fullName>
    </recommendedName>
</protein>
<keyword evidence="1" id="KW-0812">Transmembrane</keyword>
<feature type="transmembrane region" description="Helical" evidence="1">
    <location>
        <begin position="151"/>
        <end position="173"/>
    </location>
</feature>
<keyword evidence="1" id="KW-0472">Membrane</keyword>
<name>A0ABN2T535_9ACTN</name>
<evidence type="ECO:0000313" key="3">
    <source>
        <dbReference type="Proteomes" id="UP001499854"/>
    </source>
</evidence>
<reference evidence="2 3" key="1">
    <citation type="journal article" date="2019" name="Int. J. Syst. Evol. Microbiol.">
        <title>The Global Catalogue of Microorganisms (GCM) 10K type strain sequencing project: providing services to taxonomists for standard genome sequencing and annotation.</title>
        <authorList>
            <consortium name="The Broad Institute Genomics Platform"/>
            <consortium name="The Broad Institute Genome Sequencing Center for Infectious Disease"/>
            <person name="Wu L."/>
            <person name="Ma J."/>
        </authorList>
    </citation>
    <scope>NUCLEOTIDE SEQUENCE [LARGE SCALE GENOMIC DNA]</scope>
    <source>
        <strain evidence="2 3">JCM 16013</strain>
    </source>
</reference>
<gene>
    <name evidence="2" type="ORF">GCM10009838_74710</name>
</gene>
<keyword evidence="1" id="KW-1133">Transmembrane helix</keyword>
<feature type="transmembrane region" description="Helical" evidence="1">
    <location>
        <begin position="113"/>
        <end position="139"/>
    </location>
</feature>
<keyword evidence="3" id="KW-1185">Reference proteome</keyword>
<proteinExistence type="predicted"/>
<feature type="transmembrane region" description="Helical" evidence="1">
    <location>
        <begin position="82"/>
        <end position="101"/>
    </location>
</feature>
<feature type="transmembrane region" description="Helical" evidence="1">
    <location>
        <begin position="294"/>
        <end position="315"/>
    </location>
</feature>
<dbReference type="EMBL" id="BAAAQM010000062">
    <property type="protein sequence ID" value="GAA1998442.1"/>
    <property type="molecule type" value="Genomic_DNA"/>
</dbReference>
<dbReference type="InterPro" id="IPR047928">
    <property type="entry name" value="Perm_prefix_1"/>
</dbReference>
<evidence type="ECO:0008006" key="4">
    <source>
        <dbReference type="Google" id="ProtNLM"/>
    </source>
</evidence>
<evidence type="ECO:0000256" key="1">
    <source>
        <dbReference type="SAM" id="Phobius"/>
    </source>
</evidence>
<comment type="caution">
    <text evidence="2">The sequence shown here is derived from an EMBL/GenBank/DDBJ whole genome shotgun (WGS) entry which is preliminary data.</text>
</comment>
<organism evidence="2 3">
    <name type="scientific">Catenulispora subtropica</name>
    <dbReference type="NCBI Taxonomy" id="450798"/>
    <lineage>
        <taxon>Bacteria</taxon>
        <taxon>Bacillati</taxon>
        <taxon>Actinomycetota</taxon>
        <taxon>Actinomycetes</taxon>
        <taxon>Catenulisporales</taxon>
        <taxon>Catenulisporaceae</taxon>
        <taxon>Catenulispora</taxon>
    </lineage>
</organism>
<sequence length="332" mass="34804">MSYRSVDAYVDDLAWRLRVGMRGRRRITREVAAHLADLVAEEEAAGLTPQAAARRATARFGAPEELAAEFNRDSALHSARSAAWALAVSVGAAFVAAGLAQREAPANPWPNDVFYYGLPVLLVQVAAFSAGTAFLLAVLAPWLLRRPPRSLGIAARAQMAAVAALAPVAVVSAGNVTDAGRAEGALSAFVALAVPVAAWFSVRAALRADRSPGTSTLDVIADCCEDLALRWSPTARLHASVTRTWTAAVGRAPHLMSWLELRRHPWRAAATVSVAAGVALKLPDLLLGDVDLPAAAVEAVAAYIGFVLFGGLLGLRARVRTAEPLDALGAEG</sequence>
<feature type="transmembrane region" description="Helical" evidence="1">
    <location>
        <begin position="265"/>
        <end position="282"/>
    </location>
</feature>
<accession>A0ABN2T535</accession>
<dbReference type="RefSeq" id="WP_344661922.1">
    <property type="nucleotide sequence ID" value="NZ_BAAAQM010000062.1"/>
</dbReference>
<dbReference type="Proteomes" id="UP001499854">
    <property type="component" value="Unassembled WGS sequence"/>
</dbReference>
<evidence type="ECO:0000313" key="2">
    <source>
        <dbReference type="EMBL" id="GAA1998442.1"/>
    </source>
</evidence>
<feature type="transmembrane region" description="Helical" evidence="1">
    <location>
        <begin position="185"/>
        <end position="206"/>
    </location>
</feature>
<dbReference type="NCBIfam" id="NF038403">
    <property type="entry name" value="perm_prefix_1"/>
    <property type="match status" value="1"/>
</dbReference>